<dbReference type="EMBL" id="CM026425">
    <property type="protein sequence ID" value="KAG0577466.1"/>
    <property type="molecule type" value="Genomic_DNA"/>
</dbReference>
<dbReference type="InterPro" id="IPR052116">
    <property type="entry name" value="Centro_Cilium_Assembly"/>
</dbReference>
<keyword evidence="4" id="KW-0206">Cytoskeleton</keyword>
<keyword evidence="3" id="KW-0175">Coiled coil</keyword>
<organism evidence="5 6">
    <name type="scientific">Ceratodon purpureus</name>
    <name type="common">Fire moss</name>
    <name type="synonym">Dicranum purpureum</name>
    <dbReference type="NCBI Taxonomy" id="3225"/>
    <lineage>
        <taxon>Eukaryota</taxon>
        <taxon>Viridiplantae</taxon>
        <taxon>Streptophyta</taxon>
        <taxon>Embryophyta</taxon>
        <taxon>Bryophyta</taxon>
        <taxon>Bryophytina</taxon>
        <taxon>Bryopsida</taxon>
        <taxon>Dicranidae</taxon>
        <taxon>Pseudoditrichales</taxon>
        <taxon>Ditrichaceae</taxon>
        <taxon>Ceratodon</taxon>
    </lineage>
</organism>
<evidence type="ECO:0000256" key="3">
    <source>
        <dbReference type="ARBA" id="ARBA00023054"/>
    </source>
</evidence>
<dbReference type="PANTHER" id="PTHR23170:SF3">
    <property type="entry name" value="LEUCINE-RICH REPEAT-CONTAINING PROTEIN 45"/>
    <property type="match status" value="1"/>
</dbReference>
<proteinExistence type="predicted"/>
<evidence type="ECO:0000313" key="6">
    <source>
        <dbReference type="Proteomes" id="UP000822688"/>
    </source>
</evidence>
<dbReference type="AlphaFoldDB" id="A0A8T0I2W6"/>
<evidence type="ECO:0000313" key="5">
    <source>
        <dbReference type="EMBL" id="KAG0577466.1"/>
    </source>
</evidence>
<keyword evidence="6" id="KW-1185">Reference proteome</keyword>
<keyword evidence="2" id="KW-0963">Cytoplasm</keyword>
<dbReference type="InterPro" id="IPR032675">
    <property type="entry name" value="LRR_dom_sf"/>
</dbReference>
<comment type="subcellular location">
    <subcellularLocation>
        <location evidence="1">Cytoplasm</location>
        <location evidence="1">Cytoskeleton</location>
        <location evidence="1">Microtubule organizing center</location>
        <location evidence="1">Centrosome</location>
    </subcellularLocation>
</comment>
<evidence type="ECO:0000256" key="2">
    <source>
        <dbReference type="ARBA" id="ARBA00022490"/>
    </source>
</evidence>
<name>A0A8T0I2W6_CERPU</name>
<accession>A0A8T0I2W6</accession>
<evidence type="ECO:0000256" key="1">
    <source>
        <dbReference type="ARBA" id="ARBA00004300"/>
    </source>
</evidence>
<comment type="caution">
    <text evidence="5">The sequence shown here is derived from an EMBL/GenBank/DDBJ whole genome shotgun (WGS) entry which is preliminary data.</text>
</comment>
<dbReference type="Gene3D" id="3.80.10.10">
    <property type="entry name" value="Ribonuclease Inhibitor"/>
    <property type="match status" value="1"/>
</dbReference>
<evidence type="ECO:0000256" key="4">
    <source>
        <dbReference type="ARBA" id="ARBA00023212"/>
    </source>
</evidence>
<dbReference type="SUPFAM" id="SSF52047">
    <property type="entry name" value="RNI-like"/>
    <property type="match status" value="1"/>
</dbReference>
<gene>
    <name evidence="5" type="ORF">KC19_5G158300</name>
</gene>
<dbReference type="Proteomes" id="UP000822688">
    <property type="component" value="Chromosome 5"/>
</dbReference>
<reference evidence="5" key="1">
    <citation type="submission" date="2020-06" db="EMBL/GenBank/DDBJ databases">
        <title>WGS assembly of Ceratodon purpureus strain R40.</title>
        <authorList>
            <person name="Carey S.B."/>
            <person name="Jenkins J."/>
            <person name="Shu S."/>
            <person name="Lovell J.T."/>
            <person name="Sreedasyam A."/>
            <person name="Maumus F."/>
            <person name="Tiley G.P."/>
            <person name="Fernandez-Pozo N."/>
            <person name="Barry K."/>
            <person name="Chen C."/>
            <person name="Wang M."/>
            <person name="Lipzen A."/>
            <person name="Daum C."/>
            <person name="Saski C.A."/>
            <person name="Payton A.C."/>
            <person name="Mcbreen J.C."/>
            <person name="Conrad R.E."/>
            <person name="Kollar L.M."/>
            <person name="Olsson S."/>
            <person name="Huttunen S."/>
            <person name="Landis J.B."/>
            <person name="Wickett N.J."/>
            <person name="Johnson M.G."/>
            <person name="Rensing S.A."/>
            <person name="Grimwood J."/>
            <person name="Schmutz J."/>
            <person name="Mcdaniel S.F."/>
        </authorList>
    </citation>
    <scope>NUCLEOTIDE SEQUENCE</scope>
    <source>
        <strain evidence="5">R40</strain>
    </source>
</reference>
<sequence>MEQFGIGTHRDSSSFFSNSLQPFSQGNLRWNEIGPGGAAAIVAMLQRNHCLTDVRLVGNGIPPSTQAQIDELIEKNRTCKLLEPEGPLLEDHAFTESDIGLVRCFVQPFISVLVEDLI</sequence>
<protein>
    <submittedName>
        <fullName evidence="5">Uncharacterized protein</fullName>
    </submittedName>
</protein>
<dbReference type="PANTHER" id="PTHR23170">
    <property type="entry name" value="NY-REN-58 ANTIGEN"/>
    <property type="match status" value="1"/>
</dbReference>